<proteinExistence type="inferred from homology"/>
<dbReference type="Ensembl" id="ENSCSAVT00000009801.1">
    <property type="protein sequence ID" value="ENSCSAVP00000009683.1"/>
    <property type="gene ID" value="ENSCSAVG00000005683.1"/>
</dbReference>
<reference evidence="2" key="2">
    <citation type="submission" date="2025-08" db="UniProtKB">
        <authorList>
            <consortium name="Ensembl"/>
        </authorList>
    </citation>
    <scope>IDENTIFICATION</scope>
</reference>
<comment type="similarity">
    <text evidence="1">Belongs to the PC-esterase family.</text>
</comment>
<evidence type="ECO:0000256" key="1">
    <source>
        <dbReference type="ARBA" id="ARBA00037957"/>
    </source>
</evidence>
<dbReference type="PANTHER" id="PTHR14469">
    <property type="entry name" value="SARCOMA ANTIGEN NY-SAR-23"/>
    <property type="match status" value="1"/>
</dbReference>
<dbReference type="AlphaFoldDB" id="H2YWH2"/>
<protein>
    <recommendedName>
        <fullName evidence="4">Family with sequence similarity 113</fullName>
    </recommendedName>
</protein>
<reference evidence="3" key="1">
    <citation type="submission" date="2003-08" db="EMBL/GenBank/DDBJ databases">
        <authorList>
            <person name="Birren B."/>
            <person name="Nusbaum C."/>
            <person name="Abebe A."/>
            <person name="Abouelleil A."/>
            <person name="Adekoya E."/>
            <person name="Ait-zahra M."/>
            <person name="Allen N."/>
            <person name="Allen T."/>
            <person name="An P."/>
            <person name="Anderson M."/>
            <person name="Anderson S."/>
            <person name="Arachchi H."/>
            <person name="Armbruster J."/>
            <person name="Bachantsang P."/>
            <person name="Baldwin J."/>
            <person name="Barry A."/>
            <person name="Bayul T."/>
            <person name="Blitshsteyn B."/>
            <person name="Bloom T."/>
            <person name="Blye J."/>
            <person name="Boguslavskiy L."/>
            <person name="Borowsky M."/>
            <person name="Boukhgalter B."/>
            <person name="Brunache A."/>
            <person name="Butler J."/>
            <person name="Calixte N."/>
            <person name="Calvo S."/>
            <person name="Camarata J."/>
            <person name="Campo K."/>
            <person name="Chang J."/>
            <person name="Cheshatsang Y."/>
            <person name="Citroen M."/>
            <person name="Collymore A."/>
            <person name="Considine T."/>
            <person name="Cook A."/>
            <person name="Cooke P."/>
            <person name="Corum B."/>
            <person name="Cuomo C."/>
            <person name="David R."/>
            <person name="Dawoe T."/>
            <person name="Degray S."/>
            <person name="Dodge S."/>
            <person name="Dooley K."/>
            <person name="Dorje P."/>
            <person name="Dorjee K."/>
            <person name="Dorris L."/>
            <person name="Duffey N."/>
            <person name="Dupes A."/>
            <person name="Elkins T."/>
            <person name="Engels R."/>
            <person name="Erickson J."/>
            <person name="Farina A."/>
            <person name="Faro S."/>
            <person name="Ferreira P."/>
            <person name="Fischer H."/>
            <person name="Fitzgerald M."/>
            <person name="Foley K."/>
            <person name="Gage D."/>
            <person name="Galagan J."/>
            <person name="Gearin G."/>
            <person name="Gnerre S."/>
            <person name="Gnirke A."/>
            <person name="Goyette A."/>
            <person name="Graham J."/>
            <person name="Grandbois E."/>
            <person name="Gyaltsen K."/>
            <person name="Hafez N."/>
            <person name="Hagopian D."/>
            <person name="Hagos B."/>
            <person name="Hall J."/>
            <person name="Hatcher B."/>
            <person name="Heller A."/>
            <person name="Higgins H."/>
            <person name="Honan T."/>
            <person name="Horn A."/>
            <person name="Houde N."/>
            <person name="Hughes L."/>
            <person name="Hulme W."/>
            <person name="Husby E."/>
            <person name="Iliev I."/>
            <person name="Jaffe D."/>
            <person name="Jones C."/>
            <person name="Kamal M."/>
            <person name="Kamat A."/>
            <person name="Kamvysselis M."/>
            <person name="Karlsson E."/>
            <person name="Kells C."/>
            <person name="Kieu A."/>
            <person name="Kisner P."/>
            <person name="Kodira C."/>
            <person name="Kulbokas E."/>
            <person name="Labutti K."/>
            <person name="Lama D."/>
            <person name="Landers T."/>
            <person name="Leger J."/>
            <person name="Levine S."/>
            <person name="Lewis D."/>
            <person name="Lewis T."/>
            <person name="Lindblad-toh K."/>
            <person name="Liu X."/>
            <person name="Lokyitsang T."/>
            <person name="Lokyitsang Y."/>
            <person name="Lucien O."/>
            <person name="Lui A."/>
            <person name="Ma L.J."/>
            <person name="Mabbitt R."/>
            <person name="Macdonald J."/>
            <person name="Maclean C."/>
            <person name="Major J."/>
            <person name="Manning J."/>
            <person name="Marabella R."/>
            <person name="Maru K."/>
            <person name="Matthews C."/>
            <person name="Mauceli E."/>
            <person name="Mccarthy M."/>
            <person name="Mcdonough S."/>
            <person name="Mcghee T."/>
            <person name="Meldrim J."/>
            <person name="Meneus L."/>
            <person name="Mesirov J."/>
            <person name="Mihalev A."/>
            <person name="Mihova T."/>
            <person name="Mikkelsen T."/>
            <person name="Mlenga V."/>
            <person name="Moru K."/>
            <person name="Mozes J."/>
            <person name="Mulrain L."/>
            <person name="Munson G."/>
            <person name="Naylor J."/>
            <person name="Newes C."/>
            <person name="Nguyen C."/>
            <person name="Nguyen N."/>
            <person name="Nguyen T."/>
            <person name="Nicol R."/>
            <person name="Nielsen C."/>
            <person name="Nizzari M."/>
            <person name="Norbu C."/>
            <person name="Norbu N."/>
            <person name="O'donnell P."/>
            <person name="Okoawo O."/>
            <person name="O'leary S."/>
            <person name="Omotosho B."/>
            <person name="O'neill K."/>
            <person name="Osman S."/>
            <person name="Parker S."/>
            <person name="Perrin D."/>
            <person name="Phunkhang P."/>
            <person name="Piqani B."/>
            <person name="Purcell S."/>
            <person name="Rachupka T."/>
            <person name="Ramasamy U."/>
            <person name="Rameau R."/>
            <person name="Ray V."/>
            <person name="Raymond C."/>
            <person name="Retta R."/>
            <person name="Richardson S."/>
            <person name="Rise C."/>
            <person name="Rodriguez J."/>
            <person name="Rogers J."/>
            <person name="Rogov P."/>
            <person name="Rutman M."/>
            <person name="Schupbach R."/>
            <person name="Seaman C."/>
            <person name="Settipalli S."/>
            <person name="Sharpe T."/>
            <person name="Sheridan J."/>
            <person name="Sherpa N."/>
            <person name="Shi J."/>
            <person name="Smirnov S."/>
            <person name="Smith C."/>
            <person name="Sougnez C."/>
            <person name="Spencer B."/>
            <person name="Stalker J."/>
            <person name="Stange-thomann N."/>
            <person name="Stavropoulos S."/>
            <person name="Stetson K."/>
            <person name="Stone C."/>
            <person name="Stone S."/>
            <person name="Stubbs M."/>
            <person name="Talamas J."/>
            <person name="Tchuinga P."/>
            <person name="Tenzing P."/>
            <person name="Tesfaye S."/>
            <person name="Theodore J."/>
            <person name="Thoulutsang Y."/>
            <person name="Topham K."/>
            <person name="Towey S."/>
            <person name="Tsamla T."/>
            <person name="Tsomo N."/>
            <person name="Vallee D."/>
            <person name="Vassiliev H."/>
            <person name="Venkataraman V."/>
            <person name="Vinson J."/>
            <person name="Vo A."/>
            <person name="Wade C."/>
            <person name="Wang S."/>
            <person name="Wangchuk T."/>
            <person name="Wangdi T."/>
            <person name="Whittaker C."/>
            <person name="Wilkinson J."/>
            <person name="Wu Y."/>
            <person name="Wyman D."/>
            <person name="Yadav S."/>
            <person name="Yang S."/>
            <person name="Yang X."/>
            <person name="Yeager S."/>
            <person name="Yee E."/>
            <person name="Young G."/>
            <person name="Zainoun J."/>
            <person name="Zembeck L."/>
            <person name="Zimmer A."/>
            <person name="Zody M."/>
            <person name="Lander E."/>
        </authorList>
    </citation>
    <scope>NUCLEOTIDE SEQUENCE [LARGE SCALE GENOMIC DNA]</scope>
</reference>
<organism evidence="2 3">
    <name type="scientific">Ciona savignyi</name>
    <name type="common">Pacific transparent sea squirt</name>
    <dbReference type="NCBI Taxonomy" id="51511"/>
    <lineage>
        <taxon>Eukaryota</taxon>
        <taxon>Metazoa</taxon>
        <taxon>Chordata</taxon>
        <taxon>Tunicata</taxon>
        <taxon>Ascidiacea</taxon>
        <taxon>Phlebobranchia</taxon>
        <taxon>Cionidae</taxon>
        <taxon>Ciona</taxon>
    </lineage>
</organism>
<dbReference type="InterPro" id="IPR036514">
    <property type="entry name" value="SGNH_hydro_sf"/>
</dbReference>
<dbReference type="HOGENOM" id="CLU_087156_0_0_1"/>
<evidence type="ECO:0000313" key="3">
    <source>
        <dbReference type="Proteomes" id="UP000007875"/>
    </source>
</evidence>
<accession>H2YWH2</accession>
<dbReference type="Proteomes" id="UP000007875">
    <property type="component" value="Unassembled WGS sequence"/>
</dbReference>
<name>H2YWH2_CIOSA</name>
<reference evidence="2" key="3">
    <citation type="submission" date="2025-09" db="UniProtKB">
        <authorList>
            <consortium name="Ensembl"/>
        </authorList>
    </citation>
    <scope>IDENTIFICATION</scope>
</reference>
<dbReference type="OMA" id="IAHRKIT"/>
<evidence type="ECO:0008006" key="4">
    <source>
        <dbReference type="Google" id="ProtNLM"/>
    </source>
</evidence>
<dbReference type="GeneTree" id="ENSGT00390000002231"/>
<sequence length="270" mass="31613">MGIFSSDHAQKLLHNKFIVIIGDSVQRSAYKDLVVLLQENRFIKDKELRTKGETSFCNDRLVHRSELTNGTNYQEIREYKTDNYLIRFYFITRIFNKCVKTILDDFMDKEQPTPDVVFVNSCLWDISRYGRNSKKEYINNLEKFCTELDKCVPIETCIVWRTTLPVSQRARGGFLSKEIANCTNTLVVDVLLANHLAHTIITRHKYDVVDMHFLFTQQQQRREKDGVHWNMFAHRRMTNIFLTHIAEAWGLGVPVPPSYNDADVIFDPRG</sequence>
<dbReference type="Gene3D" id="3.40.50.1110">
    <property type="entry name" value="SGNH hydrolase"/>
    <property type="match status" value="1"/>
</dbReference>
<keyword evidence="3" id="KW-1185">Reference proteome</keyword>
<evidence type="ECO:0000313" key="2">
    <source>
        <dbReference type="Ensembl" id="ENSCSAVP00000009683.1"/>
    </source>
</evidence>
<dbReference type="PANTHER" id="PTHR14469:SF0">
    <property type="entry name" value="FAMILY WITH SEQUENCE SIMILARITY 113"/>
    <property type="match status" value="1"/>
</dbReference>
<dbReference type="SUPFAM" id="SSF52266">
    <property type="entry name" value="SGNH hydrolase"/>
    <property type="match status" value="1"/>
</dbReference>